<dbReference type="InterPro" id="IPR041588">
    <property type="entry name" value="Integrase_H2C2"/>
</dbReference>
<feature type="compositionally biased region" description="Basic and acidic residues" evidence="1">
    <location>
        <begin position="482"/>
        <end position="492"/>
    </location>
</feature>
<evidence type="ECO:0000259" key="2">
    <source>
        <dbReference type="PROSITE" id="PS50994"/>
    </source>
</evidence>
<reference evidence="3" key="1">
    <citation type="journal article" date="2007" name="Science">
        <title>Draft genome of the filarial nematode parasite Brugia malayi.</title>
        <authorList>
            <person name="Ghedin E."/>
            <person name="Wang S."/>
            <person name="Spiro D."/>
            <person name="Caler E."/>
            <person name="Zhao Q."/>
            <person name="Crabtree J."/>
            <person name="Allen J.E."/>
            <person name="Delcher A.L."/>
            <person name="Guiliano D.B."/>
            <person name="Miranda-Saavedra D."/>
            <person name="Angiuoli S.V."/>
            <person name="Creasy T."/>
            <person name="Amedeo P."/>
            <person name="Haas B."/>
            <person name="El-Sayed N.M."/>
            <person name="Wortman J.R."/>
            <person name="Feldblyum T."/>
            <person name="Tallon L."/>
            <person name="Schatz M."/>
            <person name="Shumway M."/>
            <person name="Koo H."/>
            <person name="Salzberg S.L."/>
            <person name="Schobel S."/>
            <person name="Pertea M."/>
            <person name="Pop M."/>
            <person name="White O."/>
            <person name="Barton G.J."/>
            <person name="Carlow C.K."/>
            <person name="Crawford M.J."/>
            <person name="Daub J."/>
            <person name="Dimmic M.W."/>
            <person name="Estes C.F."/>
            <person name="Foster J.M."/>
            <person name="Ganatra M."/>
            <person name="Gregory W.F."/>
            <person name="Johnson N.M."/>
            <person name="Jin J."/>
            <person name="Komuniecki R."/>
            <person name="Korf I."/>
            <person name="Kumar S."/>
            <person name="Laney S."/>
            <person name="Li B.W."/>
            <person name="Li W."/>
            <person name="Lindblom T.H."/>
            <person name="Lustigman S."/>
            <person name="Ma D."/>
            <person name="Maina C.V."/>
            <person name="Martin D.M."/>
            <person name="McCarter J.P."/>
            <person name="McReynolds L."/>
            <person name="Mitreva M."/>
            <person name="Nutman T.B."/>
            <person name="Parkinson J."/>
            <person name="Peregrin-Alvarez J.M."/>
            <person name="Poole C."/>
            <person name="Ren Q."/>
            <person name="Saunders L."/>
            <person name="Sluder A.E."/>
            <person name="Smith K."/>
            <person name="Stanke M."/>
            <person name="Unnasch T.R."/>
            <person name="Ware J."/>
            <person name="Wei A.D."/>
            <person name="Weil G."/>
            <person name="Williams D.J."/>
            <person name="Zhang Y."/>
            <person name="Williams S.A."/>
            <person name="Fraser-Liggett C."/>
            <person name="Slatko B."/>
            <person name="Blaxter M.L."/>
            <person name="Scott A.L."/>
        </authorList>
    </citation>
    <scope>NUCLEOTIDE SEQUENCE [LARGE SCALE GENOMIC DNA]</scope>
</reference>
<accession>A8QAW8</accession>
<organism evidence="3">
    <name type="scientific">Brugia malayi</name>
    <name type="common">Filarial nematode worm</name>
    <dbReference type="NCBI Taxonomy" id="6279"/>
    <lineage>
        <taxon>Eukaryota</taxon>
        <taxon>Metazoa</taxon>
        <taxon>Ecdysozoa</taxon>
        <taxon>Nematoda</taxon>
        <taxon>Chromadorea</taxon>
        <taxon>Rhabditida</taxon>
        <taxon>Spirurina</taxon>
        <taxon>Spiruromorpha</taxon>
        <taxon>Filarioidea</taxon>
        <taxon>Onchocercidae</taxon>
        <taxon>Brugia</taxon>
    </lineage>
</organism>
<feature type="domain" description="Integrase catalytic" evidence="2">
    <location>
        <begin position="163"/>
        <end position="349"/>
    </location>
</feature>
<evidence type="ECO:0000313" key="3">
    <source>
        <dbReference type="EMBL" id="EDP29679.1"/>
    </source>
</evidence>
<dbReference type="Gene3D" id="1.10.340.70">
    <property type="match status" value="1"/>
</dbReference>
<dbReference type="AlphaFoldDB" id="A8QAW8"/>
<dbReference type="InterPro" id="IPR012337">
    <property type="entry name" value="RNaseH-like_sf"/>
</dbReference>
<proteinExistence type="predicted"/>
<dbReference type="GO" id="GO:0015074">
    <property type="term" value="P:DNA integration"/>
    <property type="evidence" value="ECO:0007669"/>
    <property type="project" value="InterPro"/>
</dbReference>
<dbReference type="PANTHER" id="PTHR47331">
    <property type="entry name" value="PHD-TYPE DOMAIN-CONTAINING PROTEIN"/>
    <property type="match status" value="1"/>
</dbReference>
<dbReference type="PROSITE" id="PS50994">
    <property type="entry name" value="INTEGRASE"/>
    <property type="match status" value="1"/>
</dbReference>
<feature type="compositionally biased region" description="Polar residues" evidence="1">
    <location>
        <begin position="521"/>
        <end position="531"/>
    </location>
</feature>
<dbReference type="InterPro" id="IPR001584">
    <property type="entry name" value="Integrase_cat-core"/>
</dbReference>
<feature type="region of interest" description="Disordered" evidence="1">
    <location>
        <begin position="482"/>
        <end position="571"/>
    </location>
</feature>
<dbReference type="GO" id="GO:0003676">
    <property type="term" value="F:nucleic acid binding"/>
    <property type="evidence" value="ECO:0007669"/>
    <property type="project" value="InterPro"/>
</dbReference>
<sequence>MAKTVTNNRWILKFIRLTTKGRLSWLQSVSIERNRFTAEDYKVSEWLLIRQAQSEGISDDEINKWNLFHTEDDKLWRSTSRLVNSELPETSKYPIYLPRHNPITELLILYQHENLCHSGIAHTLSELRSRFWIPKGMTEVKRIINRCRIRKRWNSRSFKLPPMASLPETRVNRSRAFARVGVDYFGPLLIKGNSVSTKRWVILFTCFTTRAMHLELAEDQSAETFLHAIRRFVARRGCPELILSDNATQFQAFRSLMIQVKVSNFLAKGGMTWKNIIPKAPWQGGIYERLIGLTKNALRRAIGKKFLAERELVTLIAEVEGILNTRPLTYANFDDCVIIRPIDFILPNASLHLPINEVYSRQEEFTPYRLDTREKLVRHWESTLKTLNVFWEIWRTEYLTSLRERTQREITSSKGAQKRTPRKGEIVLLNESGNSKRNDIKIDKDGKVRNVQVETPTGKLLDRPINVLYPLEVNDEEIHLEPNKKENMKIPETEQNTEELQEPIAMRTRSNTKRQSRLKENQTTTTAPSSETCRDLHDQGQINGNKQAPLSYEPHALPTFSGRECRERRNI</sequence>
<dbReference type="Pfam" id="PF18701">
    <property type="entry name" value="DUF5641"/>
    <property type="match status" value="1"/>
</dbReference>
<evidence type="ECO:0000256" key="1">
    <source>
        <dbReference type="SAM" id="MobiDB-lite"/>
    </source>
</evidence>
<protein>
    <submittedName>
        <fullName evidence="3">Integrase core domain containing protein</fullName>
    </submittedName>
</protein>
<name>A8QAW8_BRUMA</name>
<dbReference type="InterPro" id="IPR036397">
    <property type="entry name" value="RNaseH_sf"/>
</dbReference>
<dbReference type="Gene3D" id="3.30.420.10">
    <property type="entry name" value="Ribonuclease H-like superfamily/Ribonuclease H"/>
    <property type="match status" value="1"/>
</dbReference>
<dbReference type="EMBL" id="DS239429">
    <property type="protein sequence ID" value="EDP29679.1"/>
    <property type="molecule type" value="Genomic_DNA"/>
</dbReference>
<dbReference type="SUPFAM" id="SSF53098">
    <property type="entry name" value="Ribonuclease H-like"/>
    <property type="match status" value="1"/>
</dbReference>
<gene>
    <name evidence="3" type="ORF">Bm1_47690</name>
</gene>
<dbReference type="Pfam" id="PF17921">
    <property type="entry name" value="Integrase_H2C2"/>
    <property type="match status" value="1"/>
</dbReference>
<dbReference type="InterPro" id="IPR040676">
    <property type="entry name" value="DUF5641"/>
</dbReference>